<dbReference type="Pfam" id="PF03015">
    <property type="entry name" value="Sterile"/>
    <property type="match status" value="1"/>
</dbReference>
<evidence type="ECO:0000256" key="4">
    <source>
        <dbReference type="ARBA" id="ARBA00022692"/>
    </source>
</evidence>
<dbReference type="AlphaFoldDB" id="A0AAD7Y9J6"/>
<evidence type="ECO:0000256" key="10">
    <source>
        <dbReference type="RuleBase" id="RU363097"/>
    </source>
</evidence>
<evidence type="ECO:0000256" key="6">
    <source>
        <dbReference type="ARBA" id="ARBA00022989"/>
    </source>
</evidence>
<feature type="domain" description="Thioester reductase (TE)" evidence="12">
    <location>
        <begin position="43"/>
        <end position="318"/>
    </location>
</feature>
<dbReference type="SUPFAM" id="SSF51735">
    <property type="entry name" value="NAD(P)-binding Rossmann-fold domains"/>
    <property type="match status" value="1"/>
</dbReference>
<keyword evidence="10" id="KW-0560">Oxidoreductase</keyword>
<reference evidence="13" key="1">
    <citation type="submission" date="2023-03" db="EMBL/GenBank/DDBJ databases">
        <title>Chromosome-level genomes of two armyworms, Mythimna separata and Mythimna loreyi, provide insights into the biosynthesis and reception of sex pheromones.</title>
        <authorList>
            <person name="Zhao H."/>
        </authorList>
    </citation>
    <scope>NUCLEOTIDE SEQUENCE</scope>
    <source>
        <strain evidence="13">BeijingLab</strain>
        <tissue evidence="13">Pupa</tissue>
    </source>
</reference>
<dbReference type="PANTHER" id="PTHR11011">
    <property type="entry name" value="MALE STERILITY PROTEIN 2-RELATED"/>
    <property type="match status" value="1"/>
</dbReference>
<evidence type="ECO:0000256" key="8">
    <source>
        <dbReference type="ARBA" id="ARBA00023136"/>
    </source>
</evidence>
<gene>
    <name evidence="13" type="ORF">PYW07_011311</name>
</gene>
<dbReference type="EMBL" id="JARGEI010000027">
    <property type="protein sequence ID" value="KAJ8707634.1"/>
    <property type="molecule type" value="Genomic_DNA"/>
</dbReference>
<dbReference type="InterPro" id="IPR036291">
    <property type="entry name" value="NAD(P)-bd_dom_sf"/>
</dbReference>
<evidence type="ECO:0000256" key="1">
    <source>
        <dbReference type="ARBA" id="ARBA00004141"/>
    </source>
</evidence>
<evidence type="ECO:0000259" key="12">
    <source>
        <dbReference type="Pfam" id="PF07993"/>
    </source>
</evidence>
<name>A0AAD7Y9J6_MYTSE</name>
<dbReference type="CDD" id="cd05236">
    <property type="entry name" value="FAR-N_SDR_e"/>
    <property type="match status" value="1"/>
</dbReference>
<accession>A0AAD7Y9J6</accession>
<proteinExistence type="inferred from homology"/>
<comment type="similarity">
    <text evidence="2 10">Belongs to the fatty acyl-CoA reductase family.</text>
</comment>
<dbReference type="PANTHER" id="PTHR11011:SF60">
    <property type="entry name" value="FATTY ACYL-COA REDUCTASE-RELATED"/>
    <property type="match status" value="1"/>
</dbReference>
<keyword evidence="14" id="KW-1185">Reference proteome</keyword>
<dbReference type="Gene3D" id="3.40.50.720">
    <property type="entry name" value="NAD(P)-binding Rossmann-like Domain"/>
    <property type="match status" value="1"/>
</dbReference>
<dbReference type="Proteomes" id="UP001231518">
    <property type="component" value="Chromosome 28"/>
</dbReference>
<feature type="transmembrane region" description="Helical" evidence="10">
    <location>
        <begin position="508"/>
        <end position="533"/>
    </location>
</feature>
<keyword evidence="3 10" id="KW-0444">Lipid biosynthesis</keyword>
<dbReference type="GO" id="GO:0080019">
    <property type="term" value="F:alcohol-forming very long-chain fatty acyl-CoA reductase activity"/>
    <property type="evidence" value="ECO:0007669"/>
    <property type="project" value="InterPro"/>
</dbReference>
<keyword evidence="7 10" id="KW-0443">Lipid metabolism</keyword>
<dbReference type="InterPro" id="IPR026055">
    <property type="entry name" value="FAR"/>
</dbReference>
<keyword evidence="6 10" id="KW-1133">Transmembrane helix</keyword>
<dbReference type="EC" id="1.2.1.84" evidence="10"/>
<dbReference type="Pfam" id="PF07993">
    <property type="entry name" value="NAD_binding_4"/>
    <property type="match status" value="1"/>
</dbReference>
<evidence type="ECO:0000256" key="2">
    <source>
        <dbReference type="ARBA" id="ARBA00005928"/>
    </source>
</evidence>
<protein>
    <recommendedName>
        <fullName evidence="10">Fatty acyl-CoA reductase</fullName>
        <ecNumber evidence="10">1.2.1.84</ecNumber>
    </recommendedName>
</protein>
<dbReference type="CDD" id="cd09071">
    <property type="entry name" value="FAR_C"/>
    <property type="match status" value="1"/>
</dbReference>
<sequence>MEQLDPSQAFELEMLARQKPMNDVIDRGDSPVQQYYSGASIFVTGGSGFLGKQLIEKLFRSCNVKKMFILMRPKKGKSMQERLDYMLQDAVFEPVRCKKPRFADCIVPVKGDVADVRLGLSQEDWAMITAQVDMVIHMAATIRFDEPLRVATLTNVRGTRETVALAKQCAKLRNFVYVSTAYTHASLERAGQEVREDFYPAPMHPHLIISMAEEMDQDRLNGITPGLIAGWPNTYTFTKAIAEEVVRASSTELPVCVVRPPIVVNSYLEPLPGWLDMSCIMGPTGIVTGVALGILHVFFVDVDNRLALVPVDYVNNAIIAAGWDAAERRACGDHKSPVYTVARKECFMPWSFAGDVMRTKCRNEFMTPKAVWYCSLIETKHRLLYWILTWLFHYIPAYILDGVCAIIPVKPKEIPSFVTLYSKIDKMSYVYRYFLSNSWDFRDDNVRNMIEKMSDVDKVIFNCDLSTICFLDFIRAWTIGMKKYIIKDGLKDSVASAKKQKILGVANYVLLALYFYALWSIFSLFLSFIKYILF</sequence>
<comment type="function">
    <text evidence="10">Catalyzes the reduction of fatty acyl-CoA to fatty alcohols.</text>
</comment>
<dbReference type="GO" id="GO:0035336">
    <property type="term" value="P:long-chain fatty-acyl-CoA metabolic process"/>
    <property type="evidence" value="ECO:0007669"/>
    <property type="project" value="TreeGrafter"/>
</dbReference>
<dbReference type="GO" id="GO:0016020">
    <property type="term" value="C:membrane"/>
    <property type="evidence" value="ECO:0007669"/>
    <property type="project" value="UniProtKB-SubCell"/>
</dbReference>
<comment type="caution">
    <text evidence="13">The sequence shown here is derived from an EMBL/GenBank/DDBJ whole genome shotgun (WGS) entry which is preliminary data.</text>
</comment>
<comment type="subcellular location">
    <subcellularLocation>
        <location evidence="1">Membrane</location>
        <topology evidence="1">Multi-pass membrane protein</topology>
    </subcellularLocation>
</comment>
<evidence type="ECO:0000256" key="7">
    <source>
        <dbReference type="ARBA" id="ARBA00023098"/>
    </source>
</evidence>
<evidence type="ECO:0000256" key="5">
    <source>
        <dbReference type="ARBA" id="ARBA00022857"/>
    </source>
</evidence>
<organism evidence="13 14">
    <name type="scientific">Mythimna separata</name>
    <name type="common">Oriental armyworm</name>
    <name type="synonym">Pseudaletia separata</name>
    <dbReference type="NCBI Taxonomy" id="271217"/>
    <lineage>
        <taxon>Eukaryota</taxon>
        <taxon>Metazoa</taxon>
        <taxon>Ecdysozoa</taxon>
        <taxon>Arthropoda</taxon>
        <taxon>Hexapoda</taxon>
        <taxon>Insecta</taxon>
        <taxon>Pterygota</taxon>
        <taxon>Neoptera</taxon>
        <taxon>Endopterygota</taxon>
        <taxon>Lepidoptera</taxon>
        <taxon>Glossata</taxon>
        <taxon>Ditrysia</taxon>
        <taxon>Noctuoidea</taxon>
        <taxon>Noctuidae</taxon>
        <taxon>Noctuinae</taxon>
        <taxon>Hadenini</taxon>
        <taxon>Mythimna</taxon>
    </lineage>
</organism>
<evidence type="ECO:0000313" key="13">
    <source>
        <dbReference type="EMBL" id="KAJ8707634.1"/>
    </source>
</evidence>
<dbReference type="InterPro" id="IPR013120">
    <property type="entry name" value="FAR_NAD-bd"/>
</dbReference>
<dbReference type="FunFam" id="3.40.50.720:FF:000143">
    <property type="entry name" value="Fatty acyl-CoA reductase"/>
    <property type="match status" value="1"/>
</dbReference>
<evidence type="ECO:0000313" key="14">
    <source>
        <dbReference type="Proteomes" id="UP001231518"/>
    </source>
</evidence>
<keyword evidence="8 10" id="KW-0472">Membrane</keyword>
<dbReference type="GO" id="GO:0102965">
    <property type="term" value="F:alcohol-forming long-chain fatty acyl-CoA reductase activity"/>
    <property type="evidence" value="ECO:0007669"/>
    <property type="project" value="UniProtKB-EC"/>
</dbReference>
<evidence type="ECO:0000256" key="3">
    <source>
        <dbReference type="ARBA" id="ARBA00022516"/>
    </source>
</evidence>
<evidence type="ECO:0000259" key="11">
    <source>
        <dbReference type="Pfam" id="PF03015"/>
    </source>
</evidence>
<comment type="catalytic activity">
    <reaction evidence="9 10">
        <text>a long-chain fatty acyl-CoA + 2 NADPH + 2 H(+) = a long-chain primary fatty alcohol + 2 NADP(+) + CoA</text>
        <dbReference type="Rhea" id="RHEA:52716"/>
        <dbReference type="ChEBI" id="CHEBI:15378"/>
        <dbReference type="ChEBI" id="CHEBI:57287"/>
        <dbReference type="ChEBI" id="CHEBI:57783"/>
        <dbReference type="ChEBI" id="CHEBI:58349"/>
        <dbReference type="ChEBI" id="CHEBI:77396"/>
        <dbReference type="ChEBI" id="CHEBI:83139"/>
        <dbReference type="EC" id="1.2.1.84"/>
    </reaction>
</comment>
<evidence type="ECO:0000256" key="9">
    <source>
        <dbReference type="ARBA" id="ARBA00052530"/>
    </source>
</evidence>
<feature type="domain" description="Fatty acyl-CoA reductase C-terminal" evidence="11">
    <location>
        <begin position="392"/>
        <end position="488"/>
    </location>
</feature>
<dbReference type="InterPro" id="IPR033640">
    <property type="entry name" value="FAR_C"/>
</dbReference>
<keyword evidence="4 10" id="KW-0812">Transmembrane</keyword>
<keyword evidence="5 10" id="KW-0521">NADP</keyword>
<dbReference type="GO" id="GO:0005777">
    <property type="term" value="C:peroxisome"/>
    <property type="evidence" value="ECO:0007669"/>
    <property type="project" value="TreeGrafter"/>
</dbReference>